<feature type="site" description="Important for substrate specificity" evidence="4">
    <location>
        <position position="159"/>
    </location>
</feature>
<comment type="catalytic activity">
    <reaction evidence="4">
        <text>dTTP + H2O = dTMP + diphosphate + H(+)</text>
        <dbReference type="Rhea" id="RHEA:28534"/>
        <dbReference type="ChEBI" id="CHEBI:15377"/>
        <dbReference type="ChEBI" id="CHEBI:15378"/>
        <dbReference type="ChEBI" id="CHEBI:33019"/>
        <dbReference type="ChEBI" id="CHEBI:37568"/>
        <dbReference type="ChEBI" id="CHEBI:63528"/>
        <dbReference type="EC" id="3.6.1.9"/>
    </reaction>
</comment>
<gene>
    <name evidence="5" type="primary">maf</name>
    <name evidence="5" type="ORF">HZT40_04510</name>
</gene>
<comment type="caution">
    <text evidence="4">Lacks conserved residue(s) required for the propagation of feature annotation.</text>
</comment>
<dbReference type="Proteomes" id="UP000510621">
    <property type="component" value="Chromosome"/>
</dbReference>
<keyword evidence="6" id="KW-1185">Reference proteome</keyword>
<comment type="catalytic activity">
    <reaction evidence="4">
        <text>UTP + H2O = UMP + diphosphate + H(+)</text>
        <dbReference type="Rhea" id="RHEA:29395"/>
        <dbReference type="ChEBI" id="CHEBI:15377"/>
        <dbReference type="ChEBI" id="CHEBI:15378"/>
        <dbReference type="ChEBI" id="CHEBI:33019"/>
        <dbReference type="ChEBI" id="CHEBI:46398"/>
        <dbReference type="ChEBI" id="CHEBI:57865"/>
        <dbReference type="EC" id="3.6.1.9"/>
    </reaction>
</comment>
<dbReference type="EMBL" id="CP059265">
    <property type="protein sequence ID" value="QLQ30988.1"/>
    <property type="molecule type" value="Genomic_DNA"/>
</dbReference>
<dbReference type="PANTHER" id="PTHR43213">
    <property type="entry name" value="BIFUNCTIONAL DTTP/UTP PYROPHOSPHATASE/METHYLTRANSFERASE PROTEIN-RELATED"/>
    <property type="match status" value="1"/>
</dbReference>
<dbReference type="CDD" id="cd00555">
    <property type="entry name" value="Maf"/>
    <property type="match status" value="1"/>
</dbReference>
<dbReference type="EC" id="3.6.1.9" evidence="4"/>
<dbReference type="Pfam" id="PF02545">
    <property type="entry name" value="Maf"/>
    <property type="match status" value="1"/>
</dbReference>
<dbReference type="KEGG" id="this:HZT40_04510"/>
<dbReference type="HAMAP" id="MF_00528">
    <property type="entry name" value="Maf"/>
    <property type="match status" value="1"/>
</dbReference>
<dbReference type="SUPFAM" id="SSF52972">
    <property type="entry name" value="ITPase-like"/>
    <property type="match status" value="1"/>
</dbReference>
<feature type="site" description="Important for substrate specificity" evidence="4">
    <location>
        <position position="14"/>
    </location>
</feature>
<evidence type="ECO:0000256" key="4">
    <source>
        <dbReference type="HAMAP-Rule" id="MF_00528"/>
    </source>
</evidence>
<protein>
    <recommendedName>
        <fullName evidence="4">dTTP/UTP pyrophosphatase</fullName>
        <shortName evidence="4">dTTPase/UTPase</shortName>
        <ecNumber evidence="4">3.6.1.9</ecNumber>
    </recommendedName>
    <alternativeName>
        <fullName evidence="4">Nucleoside triphosphate pyrophosphatase</fullName>
    </alternativeName>
    <alternativeName>
        <fullName evidence="4">Nucleotide pyrophosphatase</fullName>
        <shortName evidence="4">Nucleotide PPase</shortName>
    </alternativeName>
</protein>
<organism evidence="5 6">
    <name type="scientific">Candidatus Thiothrix singaporensis</name>
    <dbReference type="NCBI Taxonomy" id="2799669"/>
    <lineage>
        <taxon>Bacteria</taxon>
        <taxon>Pseudomonadati</taxon>
        <taxon>Pseudomonadota</taxon>
        <taxon>Gammaproteobacteria</taxon>
        <taxon>Thiotrichales</taxon>
        <taxon>Thiotrichaceae</taxon>
        <taxon>Thiothrix</taxon>
    </lineage>
</organism>
<evidence type="ECO:0000313" key="5">
    <source>
        <dbReference type="EMBL" id="QLQ30988.1"/>
    </source>
</evidence>
<keyword evidence="2 4" id="KW-0378">Hydrolase</keyword>
<evidence type="ECO:0000313" key="6">
    <source>
        <dbReference type="Proteomes" id="UP000510621"/>
    </source>
</evidence>
<dbReference type="Gene3D" id="3.90.950.10">
    <property type="match status" value="1"/>
</dbReference>
<name>A0A7L6APF9_9GAMM</name>
<comment type="similarity">
    <text evidence="4">Belongs to the Maf family. YhdE subfamily.</text>
</comment>
<dbReference type="GO" id="GO:0005737">
    <property type="term" value="C:cytoplasm"/>
    <property type="evidence" value="ECO:0007669"/>
    <property type="project" value="UniProtKB-SubCell"/>
</dbReference>
<reference evidence="5" key="1">
    <citation type="submission" date="2020-06" db="EMBL/GenBank/DDBJ databases">
        <title>Analysis procedures for assessing recovery of high quality, complete, closed genomes from Nanopore long read metagenome sequencing.</title>
        <authorList>
            <person name="Bessarab I."/>
            <person name="Arumugam K."/>
            <person name="Haryono M."/>
            <person name="Liu X."/>
            <person name="Roy S."/>
            <person name="Zuniga-Montanez R.E."/>
            <person name="Qiu G."/>
            <person name="Drautz-Moses D.I."/>
            <person name="Law Y.Y."/>
            <person name="Wuertz S."/>
            <person name="Lauro F.M."/>
            <person name="Huson D.H."/>
            <person name="Williams R.B."/>
        </authorList>
    </citation>
    <scope>NUCLEOTIDE SEQUENCE [LARGE SCALE GENOMIC DNA]</scope>
    <source>
        <strain evidence="5">SSD2</strain>
    </source>
</reference>
<dbReference type="AlphaFoldDB" id="A0A7L6APF9"/>
<feature type="active site" description="Proton acceptor" evidence="4">
    <location>
        <position position="76"/>
    </location>
</feature>
<comment type="cofactor">
    <cofactor evidence="1 4">
        <name>a divalent metal cation</name>
        <dbReference type="ChEBI" id="CHEBI:60240"/>
    </cofactor>
</comment>
<accession>A0A7L6APF9</accession>
<dbReference type="InterPro" id="IPR029001">
    <property type="entry name" value="ITPase-like_fam"/>
</dbReference>
<keyword evidence="4" id="KW-0963">Cytoplasm</keyword>
<evidence type="ECO:0000256" key="3">
    <source>
        <dbReference type="ARBA" id="ARBA00023080"/>
    </source>
</evidence>
<dbReference type="GO" id="GO:0009117">
    <property type="term" value="P:nucleotide metabolic process"/>
    <property type="evidence" value="ECO:0007669"/>
    <property type="project" value="UniProtKB-KW"/>
</dbReference>
<comment type="subcellular location">
    <subcellularLocation>
        <location evidence="4">Cytoplasm</location>
    </subcellularLocation>
</comment>
<dbReference type="GO" id="GO:0047429">
    <property type="term" value="F:nucleoside triphosphate diphosphatase activity"/>
    <property type="evidence" value="ECO:0007669"/>
    <property type="project" value="UniProtKB-EC"/>
</dbReference>
<keyword evidence="3 4" id="KW-0546">Nucleotide metabolism</keyword>
<proteinExistence type="inferred from homology"/>
<dbReference type="PIRSF" id="PIRSF006305">
    <property type="entry name" value="Maf"/>
    <property type="match status" value="1"/>
</dbReference>
<comment type="function">
    <text evidence="4">Nucleoside triphosphate pyrophosphatase that hydrolyzes dTTP and UTP. May have a dual role in cell division arrest and in preventing the incorporation of modified nucleotides into cellular nucleic acids.</text>
</comment>
<dbReference type="PANTHER" id="PTHR43213:SF5">
    <property type="entry name" value="BIFUNCTIONAL DTTP_UTP PYROPHOSPHATASE_METHYLTRANSFERASE PROTEIN-RELATED"/>
    <property type="match status" value="1"/>
</dbReference>
<sequence>MKQPQLVLASASPRRRELLAQIGLDFLVQTADIDETPRPGETAEALVRRLAQEKSVAVWKHRAQMQAAALPVLGSDTLGVLSGELLVKPTGFEDARQMLRKMSGQQHEILTAVALTDAGGTRVAVNRNRVKFRVLTDQEILAYWRTGEPQDKAGSYAIQGHGAIFVEHLEGSYSGVMGLPLYETAQLLGTAGIIIF</sequence>
<evidence type="ECO:0000256" key="2">
    <source>
        <dbReference type="ARBA" id="ARBA00022801"/>
    </source>
</evidence>
<dbReference type="InterPro" id="IPR003697">
    <property type="entry name" value="Maf-like"/>
</dbReference>
<feature type="site" description="Important for substrate specificity" evidence="4">
    <location>
        <position position="77"/>
    </location>
</feature>
<evidence type="ECO:0000256" key="1">
    <source>
        <dbReference type="ARBA" id="ARBA00001968"/>
    </source>
</evidence>
<dbReference type="NCBIfam" id="TIGR00172">
    <property type="entry name" value="maf"/>
    <property type="match status" value="1"/>
</dbReference>